<feature type="region of interest" description="Disordered" evidence="1">
    <location>
        <begin position="56"/>
        <end position="86"/>
    </location>
</feature>
<evidence type="ECO:0000313" key="2">
    <source>
        <dbReference type="EMBL" id="MBB5436075.1"/>
    </source>
</evidence>
<dbReference type="EMBL" id="JACHDB010000002">
    <property type="protein sequence ID" value="MBB5436075.1"/>
    <property type="molecule type" value="Genomic_DNA"/>
</dbReference>
<accession>A0A7W8VHD9</accession>
<dbReference type="AlphaFoldDB" id="A0A7W8VHD9"/>
<evidence type="ECO:0000256" key="1">
    <source>
        <dbReference type="SAM" id="MobiDB-lite"/>
    </source>
</evidence>
<gene>
    <name evidence="2" type="ORF">HDA36_006223</name>
</gene>
<comment type="caution">
    <text evidence="2">The sequence shown here is derived from an EMBL/GenBank/DDBJ whole genome shotgun (WGS) entry which is preliminary data.</text>
</comment>
<sequence length="86" mass="8711">MAIRGRPAPGVGDGGSIAAVLPAGWWRSVRRPAAPAVEGLWREGAVFAGVQVSLPSRRRLPGGRGGTVQGPPQLTPCDASRSGTAA</sequence>
<protein>
    <submittedName>
        <fullName evidence="2">Uncharacterized protein</fullName>
    </submittedName>
</protein>
<name>A0A7W8VHD9_9ACTN</name>
<dbReference type="Proteomes" id="UP000572635">
    <property type="component" value="Unassembled WGS sequence"/>
</dbReference>
<reference evidence="2 3" key="1">
    <citation type="submission" date="2020-08" db="EMBL/GenBank/DDBJ databases">
        <title>Sequencing the genomes of 1000 actinobacteria strains.</title>
        <authorList>
            <person name="Klenk H.-P."/>
        </authorList>
    </citation>
    <scope>NUCLEOTIDE SEQUENCE [LARGE SCALE GENOMIC DNA]</scope>
    <source>
        <strain evidence="2 3">DSM 44551</strain>
    </source>
</reference>
<proteinExistence type="predicted"/>
<evidence type="ECO:0000313" key="3">
    <source>
        <dbReference type="Proteomes" id="UP000572635"/>
    </source>
</evidence>
<organism evidence="2 3">
    <name type="scientific">Nocardiopsis composta</name>
    <dbReference type="NCBI Taxonomy" id="157465"/>
    <lineage>
        <taxon>Bacteria</taxon>
        <taxon>Bacillati</taxon>
        <taxon>Actinomycetota</taxon>
        <taxon>Actinomycetes</taxon>
        <taxon>Streptosporangiales</taxon>
        <taxon>Nocardiopsidaceae</taxon>
        <taxon>Nocardiopsis</taxon>
    </lineage>
</organism>
<keyword evidence="3" id="KW-1185">Reference proteome</keyword>